<evidence type="ECO:0000256" key="5">
    <source>
        <dbReference type="ARBA" id="ARBA00023157"/>
    </source>
</evidence>
<dbReference type="InterPro" id="IPR050430">
    <property type="entry name" value="Peptidase_S1"/>
</dbReference>
<evidence type="ECO:0000256" key="6">
    <source>
        <dbReference type="RuleBase" id="RU363034"/>
    </source>
</evidence>
<name>A0A7E5X571_TRINI</name>
<dbReference type="GO" id="GO:0006508">
    <property type="term" value="P:proteolysis"/>
    <property type="evidence" value="ECO:0007669"/>
    <property type="project" value="UniProtKB-KW"/>
</dbReference>
<dbReference type="PROSITE" id="PS00135">
    <property type="entry name" value="TRYPSIN_SER"/>
    <property type="match status" value="1"/>
</dbReference>
<evidence type="ECO:0000313" key="9">
    <source>
        <dbReference type="Proteomes" id="UP000322000"/>
    </source>
</evidence>
<evidence type="ECO:0000259" key="8">
    <source>
        <dbReference type="PROSITE" id="PS50240"/>
    </source>
</evidence>
<dbReference type="Proteomes" id="UP000322000">
    <property type="component" value="Chromosome 3"/>
</dbReference>
<dbReference type="PANTHER" id="PTHR24276">
    <property type="entry name" value="POLYSERASE-RELATED"/>
    <property type="match status" value="1"/>
</dbReference>
<dbReference type="SMART" id="SM00020">
    <property type="entry name" value="Tryp_SPc"/>
    <property type="match status" value="1"/>
</dbReference>
<keyword evidence="2 6" id="KW-0645">Protease</keyword>
<comment type="similarity">
    <text evidence="1">Belongs to the peptidase S1 family.</text>
</comment>
<evidence type="ECO:0000256" key="3">
    <source>
        <dbReference type="ARBA" id="ARBA00022801"/>
    </source>
</evidence>
<feature type="non-terminal residue" evidence="10">
    <location>
        <position position="1"/>
    </location>
</feature>
<dbReference type="PROSITE" id="PS00134">
    <property type="entry name" value="TRYPSIN_HIS"/>
    <property type="match status" value="1"/>
</dbReference>
<gene>
    <name evidence="10" type="primary">LOC113508693</name>
</gene>
<evidence type="ECO:0000256" key="2">
    <source>
        <dbReference type="ARBA" id="ARBA00022670"/>
    </source>
</evidence>
<dbReference type="PRINTS" id="PR00722">
    <property type="entry name" value="CHYMOTRYPSIN"/>
</dbReference>
<dbReference type="KEGG" id="tnl:113508693"/>
<dbReference type="InterPro" id="IPR043504">
    <property type="entry name" value="Peptidase_S1_PA_chymotrypsin"/>
</dbReference>
<dbReference type="GeneID" id="113508693"/>
<keyword evidence="3 6" id="KW-0378">Hydrolase</keyword>
<dbReference type="GO" id="GO:0004252">
    <property type="term" value="F:serine-type endopeptidase activity"/>
    <property type="evidence" value="ECO:0007669"/>
    <property type="project" value="InterPro"/>
</dbReference>
<keyword evidence="4 6" id="KW-0720">Serine protease</keyword>
<dbReference type="RefSeq" id="XP_026747577.1">
    <property type="nucleotide sequence ID" value="XM_026891776.1"/>
</dbReference>
<accession>A0A7E5X571</accession>
<feature type="region of interest" description="Disordered" evidence="7">
    <location>
        <begin position="252"/>
        <end position="283"/>
    </location>
</feature>
<dbReference type="InParanoid" id="A0A7E5X571"/>
<dbReference type="InterPro" id="IPR018114">
    <property type="entry name" value="TRYPSIN_HIS"/>
</dbReference>
<dbReference type="Gene3D" id="2.40.10.10">
    <property type="entry name" value="Trypsin-like serine proteases"/>
    <property type="match status" value="3"/>
</dbReference>
<evidence type="ECO:0000256" key="7">
    <source>
        <dbReference type="SAM" id="MobiDB-lite"/>
    </source>
</evidence>
<organism evidence="9 10">
    <name type="scientific">Trichoplusia ni</name>
    <name type="common">Cabbage looper</name>
    <dbReference type="NCBI Taxonomy" id="7111"/>
    <lineage>
        <taxon>Eukaryota</taxon>
        <taxon>Metazoa</taxon>
        <taxon>Ecdysozoa</taxon>
        <taxon>Arthropoda</taxon>
        <taxon>Hexapoda</taxon>
        <taxon>Insecta</taxon>
        <taxon>Pterygota</taxon>
        <taxon>Neoptera</taxon>
        <taxon>Endopterygota</taxon>
        <taxon>Lepidoptera</taxon>
        <taxon>Glossata</taxon>
        <taxon>Ditrysia</taxon>
        <taxon>Noctuoidea</taxon>
        <taxon>Noctuidae</taxon>
        <taxon>Plusiinae</taxon>
        <taxon>Trichoplusia</taxon>
    </lineage>
</organism>
<evidence type="ECO:0000313" key="10">
    <source>
        <dbReference type="RefSeq" id="XP_026747577.1"/>
    </source>
</evidence>
<reference evidence="10" key="1">
    <citation type="submission" date="2025-08" db="UniProtKB">
        <authorList>
            <consortium name="RefSeq"/>
        </authorList>
    </citation>
    <scope>IDENTIFICATION</scope>
</reference>
<dbReference type="OrthoDB" id="10061449at2759"/>
<sequence>PVLLFCLVHTKILTPQSKITGGQEARPHSHPYLVSLQTRFLWARLHNCGGAILNDRWVLSAAHCAIESWLVRWLPLDVVAGIHDVNDFGPQAQVIRISERIPHPLYEGNSSALLTFLHFRGIGPYDIGVFGTTAPFFFNKFVQPVKLPTNYKMDGNSMKLAGWGALKTTVFIPDLPSRLQEVKVTYMTYKQCHDAIDKLLEGDEINPLDEEANMCTGPITGGIAACNGDSGGPLIQYVPNIILEPNDEVEESTERYNGSSCEQNNEQTTEGLEETTAEAQERQYQPELVPVVVGVVSWGVQPCGERGAPTVYTNISTYIDFVNYNINLKIV</sequence>
<dbReference type="FunCoup" id="A0A7E5X571">
    <property type="interactions" value="35"/>
</dbReference>
<dbReference type="PROSITE" id="PS50240">
    <property type="entry name" value="TRYPSIN_DOM"/>
    <property type="match status" value="1"/>
</dbReference>
<dbReference type="AlphaFoldDB" id="A0A7E5X571"/>
<dbReference type="PANTHER" id="PTHR24276:SF95">
    <property type="entry name" value="PEPTIDASE S1 DOMAIN-CONTAINING PROTEIN"/>
    <property type="match status" value="1"/>
</dbReference>
<evidence type="ECO:0000256" key="4">
    <source>
        <dbReference type="ARBA" id="ARBA00022825"/>
    </source>
</evidence>
<feature type="domain" description="Peptidase S1" evidence="8">
    <location>
        <begin position="19"/>
        <end position="327"/>
    </location>
</feature>
<dbReference type="SUPFAM" id="SSF50494">
    <property type="entry name" value="Trypsin-like serine proteases"/>
    <property type="match status" value="1"/>
</dbReference>
<dbReference type="CDD" id="cd00190">
    <property type="entry name" value="Tryp_SPc"/>
    <property type="match status" value="1"/>
</dbReference>
<dbReference type="InterPro" id="IPR009003">
    <property type="entry name" value="Peptidase_S1_PA"/>
</dbReference>
<protein>
    <submittedName>
        <fullName evidence="10">Lectizyme-like</fullName>
    </submittedName>
</protein>
<keyword evidence="9" id="KW-1185">Reference proteome</keyword>
<proteinExistence type="inferred from homology"/>
<dbReference type="Pfam" id="PF00089">
    <property type="entry name" value="Trypsin"/>
    <property type="match status" value="1"/>
</dbReference>
<dbReference type="InterPro" id="IPR033116">
    <property type="entry name" value="TRYPSIN_SER"/>
</dbReference>
<keyword evidence="5" id="KW-1015">Disulfide bond</keyword>
<dbReference type="InterPro" id="IPR001254">
    <property type="entry name" value="Trypsin_dom"/>
</dbReference>
<dbReference type="InterPro" id="IPR001314">
    <property type="entry name" value="Peptidase_S1A"/>
</dbReference>
<evidence type="ECO:0000256" key="1">
    <source>
        <dbReference type="ARBA" id="ARBA00007664"/>
    </source>
</evidence>